<protein>
    <submittedName>
        <fullName evidence="1">Uncharacterized protein</fullName>
    </submittedName>
</protein>
<feature type="non-terminal residue" evidence="1">
    <location>
        <position position="265"/>
    </location>
</feature>
<dbReference type="PaxDb" id="4097-A0A1S4C795"/>
<name>A0A1S4C795_TOBAC</name>
<dbReference type="PANTHER" id="PTHR33240:SF8">
    <property type="entry name" value="OS03G0439900 PROTEIN"/>
    <property type="match status" value="1"/>
</dbReference>
<gene>
    <name evidence="1" type="primary">LOC107815987</name>
</gene>
<dbReference type="OMA" id="HGHRIKG"/>
<dbReference type="RefSeq" id="XP_016497122.1">
    <property type="nucleotide sequence ID" value="XM_016641636.1"/>
</dbReference>
<accession>A0A1S4C795</accession>
<organism evidence="1">
    <name type="scientific">Nicotiana tabacum</name>
    <name type="common">Common tobacco</name>
    <dbReference type="NCBI Taxonomy" id="4097"/>
    <lineage>
        <taxon>Eukaryota</taxon>
        <taxon>Viridiplantae</taxon>
        <taxon>Streptophyta</taxon>
        <taxon>Embryophyta</taxon>
        <taxon>Tracheophyta</taxon>
        <taxon>Spermatophyta</taxon>
        <taxon>Magnoliopsida</taxon>
        <taxon>eudicotyledons</taxon>
        <taxon>Gunneridae</taxon>
        <taxon>Pentapetalae</taxon>
        <taxon>asterids</taxon>
        <taxon>lamiids</taxon>
        <taxon>Solanales</taxon>
        <taxon>Solanaceae</taxon>
        <taxon>Nicotianoideae</taxon>
        <taxon>Nicotianeae</taxon>
        <taxon>Nicotiana</taxon>
    </lineage>
</organism>
<proteinExistence type="predicted"/>
<dbReference type="AlphaFoldDB" id="A0A1S4C795"/>
<dbReference type="PANTHER" id="PTHR33240">
    <property type="entry name" value="OS08G0508500 PROTEIN"/>
    <property type="match status" value="1"/>
</dbReference>
<evidence type="ECO:0000313" key="1">
    <source>
        <dbReference type="RefSeq" id="XP_016497122.1"/>
    </source>
</evidence>
<dbReference type="InterPro" id="IPR021109">
    <property type="entry name" value="Peptidase_aspartic_dom_sf"/>
</dbReference>
<dbReference type="KEGG" id="nta:107815987"/>
<reference evidence="1" key="1">
    <citation type="submission" date="2025-08" db="UniProtKB">
        <authorList>
            <consortium name="RefSeq"/>
        </authorList>
    </citation>
    <scope>IDENTIFICATION</scope>
</reference>
<dbReference type="OrthoDB" id="2919534at2759"/>
<dbReference type="Gene3D" id="2.40.70.10">
    <property type="entry name" value="Acid Proteases"/>
    <property type="match status" value="1"/>
</dbReference>
<sequence length="265" mass="30074">MCKYHGTHGHRIKGCRQLREEVARLFDEGQLREFLGDRARNHFRERDASKKDNQEEPLHIIHMIIGGVDTPQGHMLKYGNIPTTGEKRTRGYVPEGTLSFGIEEAEGSSVNIIRSWVVEQLGLQNQVVPAARVLNGSNMASETTKGEITLPVNVAGTIQNTEFHVIKGDMRYNALLEKPWIHNMKAVPSTLHQVMKFPTSDGVKTIYREQHAAKEMFAVDEKIEDDEKRFLTPRAFVAPDDSDTTKSTIEELKQVILIKYLPEKK</sequence>